<dbReference type="EMBL" id="PEXV01000130">
    <property type="protein sequence ID" value="PIS41283.1"/>
    <property type="molecule type" value="Genomic_DNA"/>
</dbReference>
<accession>A0A2H0YU69</accession>
<dbReference type="CDD" id="cd03809">
    <property type="entry name" value="GT4_MtfB-like"/>
    <property type="match status" value="1"/>
</dbReference>
<dbReference type="Proteomes" id="UP000228711">
    <property type="component" value="Unassembled WGS sequence"/>
</dbReference>
<dbReference type="Pfam" id="PF13439">
    <property type="entry name" value="Glyco_transf_4"/>
    <property type="match status" value="1"/>
</dbReference>
<protein>
    <recommendedName>
        <fullName evidence="6">Glycosyltransferase family 1 protein</fullName>
    </recommendedName>
</protein>
<comment type="caution">
    <text evidence="4">The sequence shown here is derived from an EMBL/GenBank/DDBJ whole genome shotgun (WGS) entry which is preliminary data.</text>
</comment>
<feature type="domain" description="Glycosyltransferase subfamily 4-like N-terminal" evidence="3">
    <location>
        <begin position="16"/>
        <end position="177"/>
    </location>
</feature>
<feature type="non-terminal residue" evidence="4">
    <location>
        <position position="334"/>
    </location>
</feature>
<dbReference type="InterPro" id="IPR001296">
    <property type="entry name" value="Glyco_trans_1"/>
</dbReference>
<evidence type="ECO:0000259" key="3">
    <source>
        <dbReference type="Pfam" id="PF13439"/>
    </source>
</evidence>
<dbReference type="PANTHER" id="PTHR46401:SF2">
    <property type="entry name" value="GLYCOSYLTRANSFERASE WBBK-RELATED"/>
    <property type="match status" value="1"/>
</dbReference>
<dbReference type="InterPro" id="IPR028098">
    <property type="entry name" value="Glyco_trans_4-like_N"/>
</dbReference>
<sequence length="334" mass="38394">MRIGIDARFFGSASKGLGRYTEQLVRNLETINTDHEFYIFMRTQDWDSWTPENPRFQKVKADINWYSLEEQTKLPSVLRQASCDLIHYPHFNVPLFSSHPFVATVHDLILSHFPTVKATTLGPLLYWFKHQMYQKVMKHALQKSSRVLTVSNFTKADIEKTFHIPENKVVVTYEGVDSRILETASKGEINIPGEFLLYVGNAYPHKNLERLIDAFGRIQRTRQDLYLVLVGKHDFFYKRLIVYVREQKITHVLFPGFVSDMGLGQLYAQAQAFVFPSLYEGFGLPPLEAMARRVPVVCSNSSCLPEIAGDAALYFSPEHLDDMIHAIERVLSDS</sequence>
<dbReference type="Pfam" id="PF00534">
    <property type="entry name" value="Glycos_transf_1"/>
    <property type="match status" value="1"/>
</dbReference>
<evidence type="ECO:0008006" key="6">
    <source>
        <dbReference type="Google" id="ProtNLM"/>
    </source>
</evidence>
<organism evidence="4 5">
    <name type="scientific">Candidatus Kerfeldbacteria bacterium CG08_land_8_20_14_0_20_42_7</name>
    <dbReference type="NCBI Taxonomy" id="2014245"/>
    <lineage>
        <taxon>Bacteria</taxon>
        <taxon>Candidatus Kerfeldiibacteriota</taxon>
    </lineage>
</organism>
<evidence type="ECO:0000256" key="1">
    <source>
        <dbReference type="ARBA" id="ARBA00022679"/>
    </source>
</evidence>
<dbReference type="Gene3D" id="3.40.50.2000">
    <property type="entry name" value="Glycogen Phosphorylase B"/>
    <property type="match status" value="2"/>
</dbReference>
<dbReference type="GO" id="GO:0016757">
    <property type="term" value="F:glycosyltransferase activity"/>
    <property type="evidence" value="ECO:0007669"/>
    <property type="project" value="InterPro"/>
</dbReference>
<proteinExistence type="predicted"/>
<reference evidence="5" key="1">
    <citation type="submission" date="2017-09" db="EMBL/GenBank/DDBJ databases">
        <title>Depth-based differentiation of microbial function through sediment-hosted aquifers and enrichment of novel symbionts in the deep terrestrial subsurface.</title>
        <authorList>
            <person name="Probst A.J."/>
            <person name="Ladd B."/>
            <person name="Jarett J.K."/>
            <person name="Geller-Mcgrath D.E."/>
            <person name="Sieber C.M.K."/>
            <person name="Emerson J.B."/>
            <person name="Anantharaman K."/>
            <person name="Thomas B.C."/>
            <person name="Malmstrom R."/>
            <person name="Stieglmeier M."/>
            <person name="Klingl A."/>
            <person name="Woyke T."/>
            <person name="Ryan C.M."/>
            <person name="Banfield J.F."/>
        </authorList>
    </citation>
    <scope>NUCLEOTIDE SEQUENCE [LARGE SCALE GENOMIC DNA]</scope>
</reference>
<dbReference type="GO" id="GO:0009103">
    <property type="term" value="P:lipopolysaccharide biosynthetic process"/>
    <property type="evidence" value="ECO:0007669"/>
    <property type="project" value="TreeGrafter"/>
</dbReference>
<dbReference type="AlphaFoldDB" id="A0A2H0YU69"/>
<evidence type="ECO:0000259" key="2">
    <source>
        <dbReference type="Pfam" id="PF00534"/>
    </source>
</evidence>
<name>A0A2H0YU69_9BACT</name>
<evidence type="ECO:0000313" key="5">
    <source>
        <dbReference type="Proteomes" id="UP000228711"/>
    </source>
</evidence>
<keyword evidence="1" id="KW-0808">Transferase</keyword>
<dbReference type="PANTHER" id="PTHR46401">
    <property type="entry name" value="GLYCOSYLTRANSFERASE WBBK-RELATED"/>
    <property type="match status" value="1"/>
</dbReference>
<feature type="domain" description="Glycosyl transferase family 1" evidence="2">
    <location>
        <begin position="190"/>
        <end position="333"/>
    </location>
</feature>
<dbReference type="SUPFAM" id="SSF53756">
    <property type="entry name" value="UDP-Glycosyltransferase/glycogen phosphorylase"/>
    <property type="match status" value="1"/>
</dbReference>
<evidence type="ECO:0000313" key="4">
    <source>
        <dbReference type="EMBL" id="PIS41283.1"/>
    </source>
</evidence>
<gene>
    <name evidence="4" type="ORF">COT25_03985</name>
</gene>